<dbReference type="InterPro" id="IPR036388">
    <property type="entry name" value="WH-like_DNA-bd_sf"/>
</dbReference>
<dbReference type="RefSeq" id="WP_035379639.1">
    <property type="nucleotide sequence ID" value="NZ_JACAOJ010000039.1"/>
</dbReference>
<protein>
    <recommendedName>
        <fullName evidence="2">GapR-like DNA-binding domain-containing protein</fullName>
    </recommendedName>
</protein>
<dbReference type="AlphaFoldDB" id="A0A094YR41"/>
<dbReference type="InterPro" id="IPR046367">
    <property type="entry name" value="GapR-like_DNA-bd"/>
</dbReference>
<dbReference type="PATRIC" id="fig|104102.7.peg.1539"/>
<keyword evidence="1" id="KW-0175">Coiled coil</keyword>
<dbReference type="Pfam" id="PF10073">
    <property type="entry name" value="GapR_DNA-bd"/>
    <property type="match status" value="1"/>
</dbReference>
<organism evidence="3 4">
    <name type="scientific">Acetobacter tropicalis</name>
    <dbReference type="NCBI Taxonomy" id="104102"/>
    <lineage>
        <taxon>Bacteria</taxon>
        <taxon>Pseudomonadati</taxon>
        <taxon>Pseudomonadota</taxon>
        <taxon>Alphaproteobacteria</taxon>
        <taxon>Acetobacterales</taxon>
        <taxon>Acetobacteraceae</taxon>
        <taxon>Acetobacter</taxon>
    </lineage>
</organism>
<dbReference type="Gene3D" id="1.10.10.10">
    <property type="entry name" value="Winged helix-like DNA-binding domain superfamily/Winged helix DNA-binding domain"/>
    <property type="match status" value="1"/>
</dbReference>
<reference evidence="3 4" key="1">
    <citation type="submission" date="2014-06" db="EMBL/GenBank/DDBJ databases">
        <title>Functional and comparative genomic analyses of the Drosophila gut microbiota identify candidate symbiosis factors.</title>
        <authorList>
            <person name="Newell P.D."/>
            <person name="Chaston J.M."/>
            <person name="Douglas A.E."/>
        </authorList>
    </citation>
    <scope>NUCLEOTIDE SEQUENCE [LARGE SCALE GENOMIC DNA]</scope>
    <source>
        <strain evidence="3 4">DmCS_006</strain>
    </source>
</reference>
<sequence>MLATVENHDPDSDTQVGGIAADRLRSIIERVERLEEERKALAADIKDVFTEAKSAGFDVRTVKQIIRLRKQEPAEIEEQETLLDIYRRALSM</sequence>
<evidence type="ECO:0000313" key="3">
    <source>
        <dbReference type="EMBL" id="KGB23842.1"/>
    </source>
</evidence>
<feature type="coiled-coil region" evidence="1">
    <location>
        <begin position="24"/>
        <end position="51"/>
    </location>
</feature>
<accession>A0A094YR41</accession>
<dbReference type="GO" id="GO:0003677">
    <property type="term" value="F:DNA binding"/>
    <property type="evidence" value="ECO:0007669"/>
    <property type="project" value="InterPro"/>
</dbReference>
<evidence type="ECO:0000259" key="2">
    <source>
        <dbReference type="Pfam" id="PF10073"/>
    </source>
</evidence>
<dbReference type="Proteomes" id="UP000029448">
    <property type="component" value="Unassembled WGS sequence"/>
</dbReference>
<dbReference type="STRING" id="104102.AtDm6_1558"/>
<keyword evidence="4" id="KW-1185">Reference proteome</keyword>
<proteinExistence type="predicted"/>
<comment type="caution">
    <text evidence="3">The sequence shown here is derived from an EMBL/GenBank/DDBJ whole genome shotgun (WGS) entry which is preliminary data.</text>
</comment>
<dbReference type="NCBIfam" id="NF010247">
    <property type="entry name" value="PRK13694.1"/>
    <property type="match status" value="1"/>
</dbReference>
<evidence type="ECO:0000256" key="1">
    <source>
        <dbReference type="SAM" id="Coils"/>
    </source>
</evidence>
<gene>
    <name evidence="3" type="ORF">AtDm6_1558</name>
</gene>
<dbReference type="EMBL" id="JOKM01000055">
    <property type="protein sequence ID" value="KGB23842.1"/>
    <property type="molecule type" value="Genomic_DNA"/>
</dbReference>
<name>A0A094YR41_9PROT</name>
<feature type="domain" description="GapR-like DNA-binding" evidence="2">
    <location>
        <begin position="20"/>
        <end position="90"/>
    </location>
</feature>
<evidence type="ECO:0000313" key="4">
    <source>
        <dbReference type="Proteomes" id="UP000029448"/>
    </source>
</evidence>